<evidence type="ECO:0000313" key="1">
    <source>
        <dbReference type="EMBL" id="TCC01242.1"/>
    </source>
</evidence>
<gene>
    <name evidence="1" type="ORF">E0L21_18940</name>
</gene>
<keyword evidence="2" id="KW-1185">Reference proteome</keyword>
<dbReference type="Pfam" id="PF06806">
    <property type="entry name" value="DUF1233"/>
    <property type="match status" value="1"/>
</dbReference>
<protein>
    <submittedName>
        <fullName evidence="1">Excisionase</fullName>
    </submittedName>
</protein>
<dbReference type="InterPro" id="IPR038146">
    <property type="entry name" value="933W_put_Xis_sf"/>
</dbReference>
<name>A0A4R0GZE0_9ENTR</name>
<dbReference type="Proteomes" id="UP000291793">
    <property type="component" value="Unassembled WGS sequence"/>
</dbReference>
<dbReference type="Gene3D" id="1.10.1660.60">
    <property type="entry name" value="Putative excisionased domain DUF1233"/>
    <property type="match status" value="1"/>
</dbReference>
<sequence length="97" mass="11146">MNEKSYVVPNEWVTEQKLTEITGLRHGTIEVARKKSWLLGREYLHVAPDGDPKPNSECMYNRKAIDQWIESLKKKQPGARTLQSVYSCQALGRQEGE</sequence>
<dbReference type="OrthoDB" id="6455850at2"/>
<dbReference type="RefSeq" id="WP_131412194.1">
    <property type="nucleotide sequence ID" value="NZ_SJOP01000019.1"/>
</dbReference>
<dbReference type="EMBL" id="SJOP01000019">
    <property type="protein sequence ID" value="TCC01242.1"/>
    <property type="molecule type" value="Genomic_DNA"/>
</dbReference>
<reference evidence="1 2" key="1">
    <citation type="submission" date="2019-02" db="EMBL/GenBank/DDBJ databases">
        <title>The draft genome of Kosakonia quasisacchari strain WCHKQ120001.</title>
        <authorList>
            <person name="Wang C."/>
            <person name="Feng Y."/>
            <person name="Zong Z."/>
        </authorList>
    </citation>
    <scope>NUCLEOTIDE SEQUENCE [LARGE SCALE GENOMIC DNA]</scope>
    <source>
        <strain evidence="1 2">WCHKQ120001</strain>
    </source>
</reference>
<accession>A0A4R0GZE0</accession>
<comment type="caution">
    <text evidence="1">The sequence shown here is derived from an EMBL/GenBank/DDBJ whole genome shotgun (WGS) entry which is preliminary data.</text>
</comment>
<dbReference type="AlphaFoldDB" id="A0A4R0GZE0"/>
<evidence type="ECO:0000313" key="2">
    <source>
        <dbReference type="Proteomes" id="UP000291793"/>
    </source>
</evidence>
<dbReference type="InterPro" id="IPR009634">
    <property type="entry name" value="Put_exci"/>
</dbReference>
<proteinExistence type="predicted"/>
<organism evidence="1 2">
    <name type="scientific">Kosakonia quasisacchari</name>
    <dbReference type="NCBI Taxonomy" id="2529380"/>
    <lineage>
        <taxon>Bacteria</taxon>
        <taxon>Pseudomonadati</taxon>
        <taxon>Pseudomonadota</taxon>
        <taxon>Gammaproteobacteria</taxon>
        <taxon>Enterobacterales</taxon>
        <taxon>Enterobacteriaceae</taxon>
        <taxon>Kosakonia</taxon>
    </lineage>
</organism>